<dbReference type="GO" id="GO:0031262">
    <property type="term" value="C:Ndc80 complex"/>
    <property type="evidence" value="ECO:0007669"/>
    <property type="project" value="UniProtKB-UniRule"/>
</dbReference>
<dbReference type="Proteomes" id="UP000735302">
    <property type="component" value="Unassembled WGS sequence"/>
</dbReference>
<keyword evidence="9 10" id="KW-0137">Centromere</keyword>
<evidence type="ECO:0000256" key="12">
    <source>
        <dbReference type="SAM" id="MobiDB-lite"/>
    </source>
</evidence>
<keyword evidence="7 10" id="KW-0539">Nucleus</keyword>
<evidence type="ECO:0000256" key="4">
    <source>
        <dbReference type="ARBA" id="ARBA00022776"/>
    </source>
</evidence>
<evidence type="ECO:0000256" key="8">
    <source>
        <dbReference type="ARBA" id="ARBA00023306"/>
    </source>
</evidence>
<evidence type="ECO:0000256" key="3">
    <source>
        <dbReference type="ARBA" id="ARBA00022618"/>
    </source>
</evidence>
<dbReference type="InterPro" id="IPR057091">
    <property type="entry name" value="NDC80_loop"/>
</dbReference>
<dbReference type="Gene3D" id="1.10.418.30">
    <property type="entry name" value="Ncd80 complex, Ncd80 subunit"/>
    <property type="match status" value="1"/>
</dbReference>
<dbReference type="Pfam" id="PF03801">
    <property type="entry name" value="Ndc80_HEC"/>
    <property type="match status" value="1"/>
</dbReference>
<organism evidence="16 17">
    <name type="scientific">Plakobranchus ocellatus</name>
    <dbReference type="NCBI Taxonomy" id="259542"/>
    <lineage>
        <taxon>Eukaryota</taxon>
        <taxon>Metazoa</taxon>
        <taxon>Spiralia</taxon>
        <taxon>Lophotrochozoa</taxon>
        <taxon>Mollusca</taxon>
        <taxon>Gastropoda</taxon>
        <taxon>Heterobranchia</taxon>
        <taxon>Euthyneura</taxon>
        <taxon>Panpulmonata</taxon>
        <taxon>Sacoglossa</taxon>
        <taxon>Placobranchoidea</taxon>
        <taxon>Plakobranchidae</taxon>
        <taxon>Plakobranchus</taxon>
    </lineage>
</organism>
<feature type="coiled-coil region" evidence="11">
    <location>
        <begin position="500"/>
        <end position="641"/>
    </location>
</feature>
<dbReference type="InterPro" id="IPR055260">
    <property type="entry name" value="Ndc80_CH"/>
</dbReference>
<keyword evidence="17" id="KW-1185">Reference proteome</keyword>
<feature type="region of interest" description="Disordered" evidence="12">
    <location>
        <begin position="1"/>
        <end position="111"/>
    </location>
</feature>
<comment type="caution">
    <text evidence="16">The sequence shown here is derived from an EMBL/GenBank/DDBJ whole genome shotgun (WGS) entry which is preliminary data.</text>
</comment>
<dbReference type="GO" id="GO:0005634">
    <property type="term" value="C:nucleus"/>
    <property type="evidence" value="ECO:0007669"/>
    <property type="project" value="UniProtKB-SubCell"/>
</dbReference>
<evidence type="ECO:0000256" key="11">
    <source>
        <dbReference type="SAM" id="Coils"/>
    </source>
</evidence>
<evidence type="ECO:0000256" key="6">
    <source>
        <dbReference type="ARBA" id="ARBA00023054"/>
    </source>
</evidence>
<proteinExistence type="inferred from homology"/>
<evidence type="ECO:0000259" key="14">
    <source>
        <dbReference type="Pfam" id="PF18077"/>
    </source>
</evidence>
<comment type="subcellular location">
    <subcellularLocation>
        <location evidence="10">Chromosome</location>
        <location evidence="10">Centromere</location>
        <location evidence="10">Kinetochore</location>
    </subcellularLocation>
    <subcellularLocation>
        <location evidence="10">Nucleus</location>
    </subcellularLocation>
</comment>
<dbReference type="Pfam" id="PF18077">
    <property type="entry name" value="DUF5595"/>
    <property type="match status" value="1"/>
</dbReference>
<sequence length="656" mass="75556">MRKSFTDGRRPSLSGAPLRVRQDNVPSHGSRPSSLERASCTSSKLPVSKRTSTSHSSQQYRPRQSSIGRANPPDYGRSTSSRSSFIPKTGRPSSGIGVRGRTDVPKDLRPISDKRYQSQCISSLLEFLTSHKYPHPISHKLLSSPSNKDFFNMFEFVMGHFWESYKLGPKMQEEVPSTLKLLGYPFSLPKTYLYSVGSPHTWPHLLAALNWMIELVQIQSSIAGRIDQLMFEPTDDDFDGIPDDKISFDYREKTFNAFMAGADTFDMENQELEKILFEKYHGGDIHEIIEENKRLEAMVEDAEKMEERITALKEDKKNQKQNEKRLQEYAEQLRRHKMALVAETEKNKDELAIIKSDLEKEDARLHAMQLAYENQELKPADVERLKADQDRLHAQMEQLEKHTADISADNWKVNMEQAKQNEKLDAEVAKYNRLAISLKLVPESAEFADGKDFRLHAGCGSDVVMDFETTVKPKMTLMKKNLNEQYRSKKKEHFSLMCDTEKMQELLNEKKERLMQKENELAQMESDIDLLKQTSSSEHKSVSEELRRLEQEVTQLGTSLTQAETDRDKLVEQYVITQNSLASAKEEALHEVSKMREMKDEMKARVEDHAHSVKRKLEAVLQQAEVEEREASERLARIQEASRRRRIKFGLPLNGL</sequence>
<feature type="coiled-coil region" evidence="11">
    <location>
        <begin position="285"/>
        <end position="434"/>
    </location>
</feature>
<feature type="compositionally biased region" description="Polar residues" evidence="12">
    <location>
        <begin position="39"/>
        <end position="68"/>
    </location>
</feature>
<keyword evidence="4 10" id="KW-0498">Mitosis</keyword>
<feature type="domain" description="DUF5595" evidence="14">
    <location>
        <begin position="239"/>
        <end position="304"/>
    </location>
</feature>
<evidence type="ECO:0000256" key="7">
    <source>
        <dbReference type="ARBA" id="ARBA00023242"/>
    </source>
</evidence>
<evidence type="ECO:0000256" key="10">
    <source>
        <dbReference type="RuleBase" id="RU368072"/>
    </source>
</evidence>
<dbReference type="GO" id="GO:0051315">
    <property type="term" value="P:attachment of mitotic spindle microtubules to kinetochore"/>
    <property type="evidence" value="ECO:0007669"/>
    <property type="project" value="UniProtKB-UniRule"/>
</dbReference>
<dbReference type="Gene3D" id="6.10.250.1950">
    <property type="match status" value="1"/>
</dbReference>
<evidence type="ECO:0000259" key="15">
    <source>
        <dbReference type="Pfam" id="PF24487"/>
    </source>
</evidence>
<keyword evidence="5 10" id="KW-0995">Kinetochore</keyword>
<feature type="domain" description="Kinetochore protein NDC80 loop region" evidence="15">
    <location>
        <begin position="396"/>
        <end position="563"/>
    </location>
</feature>
<keyword evidence="2 10" id="KW-0158">Chromosome</keyword>
<feature type="compositionally biased region" description="Polar residues" evidence="12">
    <location>
        <begin position="24"/>
        <end position="33"/>
    </location>
</feature>
<dbReference type="GO" id="GO:0051301">
    <property type="term" value="P:cell division"/>
    <property type="evidence" value="ECO:0007669"/>
    <property type="project" value="UniProtKB-UniRule"/>
</dbReference>
<dbReference type="AlphaFoldDB" id="A0AAV4D7Q8"/>
<evidence type="ECO:0000259" key="13">
    <source>
        <dbReference type="Pfam" id="PF03801"/>
    </source>
</evidence>
<dbReference type="InterPro" id="IPR040967">
    <property type="entry name" value="DUF5595"/>
</dbReference>
<evidence type="ECO:0000256" key="9">
    <source>
        <dbReference type="ARBA" id="ARBA00023328"/>
    </source>
</evidence>
<gene>
    <name evidence="16" type="ORF">PoB_006674400</name>
</gene>
<feature type="compositionally biased region" description="Basic and acidic residues" evidence="12">
    <location>
        <begin position="1"/>
        <end position="10"/>
    </location>
</feature>
<dbReference type="GO" id="GO:0005737">
    <property type="term" value="C:cytoplasm"/>
    <property type="evidence" value="ECO:0007669"/>
    <property type="project" value="UniProtKB-ARBA"/>
</dbReference>
<protein>
    <recommendedName>
        <fullName evidence="10">Kinetochore protein NDC80</fullName>
    </recommendedName>
</protein>
<dbReference type="PANTHER" id="PTHR10643">
    <property type="entry name" value="KINETOCHORE PROTEIN NDC80"/>
    <property type="match status" value="1"/>
</dbReference>
<dbReference type="PANTHER" id="PTHR10643:SF2">
    <property type="entry name" value="KINETOCHORE PROTEIN NDC80 HOMOLOG"/>
    <property type="match status" value="1"/>
</dbReference>
<dbReference type="FunFam" id="1.10.418.30:FF:000002">
    <property type="entry name" value="NDC80, kinetochore complex component"/>
    <property type="match status" value="1"/>
</dbReference>
<dbReference type="InterPro" id="IPR038273">
    <property type="entry name" value="Ndc80_sf"/>
</dbReference>
<dbReference type="InterPro" id="IPR005550">
    <property type="entry name" value="Kinetochore_Ndc80"/>
</dbReference>
<feature type="compositionally biased region" description="Polar residues" evidence="12">
    <location>
        <begin position="77"/>
        <end position="86"/>
    </location>
</feature>
<evidence type="ECO:0000256" key="5">
    <source>
        <dbReference type="ARBA" id="ARBA00022838"/>
    </source>
</evidence>
<dbReference type="GO" id="GO:0005815">
    <property type="term" value="C:microtubule organizing center"/>
    <property type="evidence" value="ECO:0007669"/>
    <property type="project" value="UniProtKB-ARBA"/>
</dbReference>
<name>A0AAV4D7Q8_9GAST</name>
<evidence type="ECO:0000313" key="17">
    <source>
        <dbReference type="Proteomes" id="UP000735302"/>
    </source>
</evidence>
<evidence type="ECO:0000256" key="1">
    <source>
        <dbReference type="ARBA" id="ARBA00007050"/>
    </source>
</evidence>
<accession>A0AAV4D7Q8</accession>
<keyword evidence="8 10" id="KW-0131">Cell cycle</keyword>
<feature type="domain" description="Kinetochore protein Ndc80 CH" evidence="13">
    <location>
        <begin position="82"/>
        <end position="220"/>
    </location>
</feature>
<feature type="compositionally biased region" description="Basic and acidic residues" evidence="12">
    <location>
        <begin position="100"/>
        <end position="111"/>
    </location>
</feature>
<dbReference type="EMBL" id="BLXT01007596">
    <property type="protein sequence ID" value="GFO40239.1"/>
    <property type="molecule type" value="Genomic_DNA"/>
</dbReference>
<evidence type="ECO:0000256" key="2">
    <source>
        <dbReference type="ARBA" id="ARBA00022454"/>
    </source>
</evidence>
<reference evidence="16 17" key="1">
    <citation type="journal article" date="2021" name="Elife">
        <title>Chloroplast acquisition without the gene transfer in kleptoplastic sea slugs, Plakobranchus ocellatus.</title>
        <authorList>
            <person name="Maeda T."/>
            <person name="Takahashi S."/>
            <person name="Yoshida T."/>
            <person name="Shimamura S."/>
            <person name="Takaki Y."/>
            <person name="Nagai Y."/>
            <person name="Toyoda A."/>
            <person name="Suzuki Y."/>
            <person name="Arimoto A."/>
            <person name="Ishii H."/>
            <person name="Satoh N."/>
            <person name="Nishiyama T."/>
            <person name="Hasebe M."/>
            <person name="Maruyama T."/>
            <person name="Minagawa J."/>
            <person name="Obokata J."/>
            <person name="Shigenobu S."/>
        </authorList>
    </citation>
    <scope>NUCLEOTIDE SEQUENCE [LARGE SCALE GENOMIC DNA]</scope>
</reference>
<evidence type="ECO:0000313" key="16">
    <source>
        <dbReference type="EMBL" id="GFO40239.1"/>
    </source>
</evidence>
<dbReference type="GO" id="GO:0000226">
    <property type="term" value="P:microtubule cytoskeleton organization"/>
    <property type="evidence" value="ECO:0007669"/>
    <property type="project" value="UniProtKB-ARBA"/>
</dbReference>
<keyword evidence="3 10" id="KW-0132">Cell division</keyword>
<dbReference type="Pfam" id="PF24487">
    <property type="entry name" value="NDC80_loop"/>
    <property type="match status" value="1"/>
</dbReference>
<comment type="subunit">
    <text evidence="10">Component of the NDC80 complex.</text>
</comment>
<comment type="similarity">
    <text evidence="1 10">Belongs to the NDC80/HEC1 family.</text>
</comment>
<keyword evidence="6 11" id="KW-0175">Coiled coil</keyword>
<comment type="function">
    <text evidence="10">Acts as a component of the essential kinetochore-associated NDC80 complex, which is required for chromosome segregation and spindle checkpoint activity.</text>
</comment>